<evidence type="ECO:0000313" key="4">
    <source>
        <dbReference type="Proteomes" id="UP001595478"/>
    </source>
</evidence>
<dbReference type="PANTHER" id="PTHR40252">
    <property type="entry name" value="BLR0328 PROTEIN"/>
    <property type="match status" value="1"/>
</dbReference>
<reference evidence="4" key="1">
    <citation type="journal article" date="2019" name="Int. J. Syst. Evol. Microbiol.">
        <title>The Global Catalogue of Microorganisms (GCM) 10K type strain sequencing project: providing services to taxonomists for standard genome sequencing and annotation.</title>
        <authorList>
            <consortium name="The Broad Institute Genomics Platform"/>
            <consortium name="The Broad Institute Genome Sequencing Center for Infectious Disease"/>
            <person name="Wu L."/>
            <person name="Ma J."/>
        </authorList>
    </citation>
    <scope>NUCLEOTIDE SEQUENCE [LARGE SCALE GENOMIC DNA]</scope>
    <source>
        <strain evidence="4">KCTC 52473</strain>
    </source>
</reference>
<evidence type="ECO:0000313" key="3">
    <source>
        <dbReference type="EMBL" id="MFC3121407.1"/>
    </source>
</evidence>
<evidence type="ECO:0000259" key="1">
    <source>
        <dbReference type="SMART" id="SM00897"/>
    </source>
</evidence>
<dbReference type="SMART" id="SM01204">
    <property type="entry name" value="FIST_C"/>
    <property type="match status" value="1"/>
</dbReference>
<dbReference type="Pfam" id="PF08495">
    <property type="entry name" value="FIST"/>
    <property type="match status" value="1"/>
</dbReference>
<feature type="domain" description="FIST C-domain" evidence="2">
    <location>
        <begin position="213"/>
        <end position="352"/>
    </location>
</feature>
<dbReference type="Pfam" id="PF10442">
    <property type="entry name" value="FIST_C"/>
    <property type="match status" value="1"/>
</dbReference>
<comment type="caution">
    <text evidence="3">The sequence shown here is derived from an EMBL/GenBank/DDBJ whole genome shotgun (WGS) entry which is preliminary data.</text>
</comment>
<sequence length="373" mass="40998">MQQIFGDAHYIERLEPDVLSATLHSLMSFHPSGFLLLACDEENTDLSAYNTMLRSLDIPVFGGIFPSIIRNKQTIESGILVIPVFAPLEVQVFEGVSKCHEQAFNISFAMQDFSSTLMLIDGLTRGIGNAMNQVFQEYGQSKVVFGGGAGSLSFQQKPCLFTPNGIVQDAMILVAIKQDFELAIGHGWEVLDGPFLANQVDDNQILQLNFEPAVDVYREVIKRFDGRDIDSDNFFEIATNYPFGLERLDEKLLVRDPITLNDKALVCVGRVPESTMLYILKGDPNNLISAAAKAIEDKLQNQAASSALLFDCISRKLFLEDEFAQELQGINNSLGENTSLFGALVLGEIASNKAGGIDLHNKTAVTAIVVQHD</sequence>
<dbReference type="SMART" id="SM00897">
    <property type="entry name" value="FIST"/>
    <property type="match status" value="1"/>
</dbReference>
<accession>A0ABV7FSB1</accession>
<dbReference type="PANTHER" id="PTHR40252:SF2">
    <property type="entry name" value="BLR0328 PROTEIN"/>
    <property type="match status" value="1"/>
</dbReference>
<dbReference type="EMBL" id="JBHRSW010000010">
    <property type="protein sequence ID" value="MFC3121407.1"/>
    <property type="molecule type" value="Genomic_DNA"/>
</dbReference>
<dbReference type="Proteomes" id="UP001595478">
    <property type="component" value="Unassembled WGS sequence"/>
</dbReference>
<evidence type="ECO:0000259" key="2">
    <source>
        <dbReference type="SMART" id="SM01204"/>
    </source>
</evidence>
<dbReference type="InterPro" id="IPR013702">
    <property type="entry name" value="FIST_domain_N"/>
</dbReference>
<gene>
    <name evidence="3" type="ORF">ACFOHL_07220</name>
</gene>
<proteinExistence type="predicted"/>
<organism evidence="3 4">
    <name type="scientific">Agaribacter flavus</name>
    <dbReference type="NCBI Taxonomy" id="1902781"/>
    <lineage>
        <taxon>Bacteria</taxon>
        <taxon>Pseudomonadati</taxon>
        <taxon>Pseudomonadota</taxon>
        <taxon>Gammaproteobacteria</taxon>
        <taxon>Alteromonadales</taxon>
        <taxon>Alteromonadaceae</taxon>
        <taxon>Agaribacter</taxon>
    </lineage>
</organism>
<feature type="domain" description="FIST" evidence="1">
    <location>
        <begin position="31"/>
        <end position="212"/>
    </location>
</feature>
<keyword evidence="4" id="KW-1185">Reference proteome</keyword>
<name>A0ABV7FSB1_9ALTE</name>
<dbReference type="InterPro" id="IPR019494">
    <property type="entry name" value="FIST_C"/>
</dbReference>
<dbReference type="RefSeq" id="WP_376919544.1">
    <property type="nucleotide sequence ID" value="NZ_JBHRSW010000010.1"/>
</dbReference>
<protein>
    <submittedName>
        <fullName evidence="3">FIST signal transduction protein</fullName>
    </submittedName>
</protein>